<reference evidence="1" key="1">
    <citation type="submission" date="2022-03" db="EMBL/GenBank/DDBJ databases">
        <title>Draft genome sequence of Aduncisulcus paluster, a free-living microaerophilic Fornicata.</title>
        <authorList>
            <person name="Yuyama I."/>
            <person name="Kume K."/>
            <person name="Tamura T."/>
            <person name="Inagaki Y."/>
            <person name="Hashimoto T."/>
        </authorList>
    </citation>
    <scope>NUCLEOTIDE SEQUENCE</scope>
    <source>
        <strain evidence="1">NY0171</strain>
    </source>
</reference>
<dbReference type="InterPro" id="IPR011053">
    <property type="entry name" value="Single_hybrid_motif"/>
</dbReference>
<dbReference type="PANTHER" id="PTHR30469">
    <property type="entry name" value="MULTIDRUG RESISTANCE PROTEIN MDTA"/>
    <property type="match status" value="1"/>
</dbReference>
<sequence length="90" mass="9600">MTSLAGCAQADAKEEVQALAIKEQAVKTMKIDTGDLNRTLSYNGVLSPINTVHLASTVPGEILSVPVKVGDTVSEDDLIYVLDKENVERA</sequence>
<dbReference type="Gene3D" id="2.40.50.100">
    <property type="match status" value="1"/>
</dbReference>
<evidence type="ECO:0008006" key="3">
    <source>
        <dbReference type="Google" id="ProtNLM"/>
    </source>
</evidence>
<dbReference type="Proteomes" id="UP001057375">
    <property type="component" value="Unassembled WGS sequence"/>
</dbReference>
<name>A0ABQ5KWY5_9EUKA</name>
<accession>A0ABQ5KWY5</accession>
<evidence type="ECO:0000313" key="2">
    <source>
        <dbReference type="Proteomes" id="UP001057375"/>
    </source>
</evidence>
<organism evidence="1 2">
    <name type="scientific">Aduncisulcus paluster</name>
    <dbReference type="NCBI Taxonomy" id="2918883"/>
    <lineage>
        <taxon>Eukaryota</taxon>
        <taxon>Metamonada</taxon>
        <taxon>Carpediemonas-like organisms</taxon>
        <taxon>Aduncisulcus</taxon>
    </lineage>
</organism>
<comment type="caution">
    <text evidence="1">The sequence shown here is derived from an EMBL/GenBank/DDBJ whole genome shotgun (WGS) entry which is preliminary data.</text>
</comment>
<protein>
    <recommendedName>
        <fullName evidence="3">Biotin/lipoyl-binding protein</fullName>
    </recommendedName>
</protein>
<feature type="non-terminal residue" evidence="1">
    <location>
        <position position="90"/>
    </location>
</feature>
<keyword evidence="2" id="KW-1185">Reference proteome</keyword>
<gene>
    <name evidence="1" type="ORF">ADUPG1_003245</name>
</gene>
<dbReference type="EMBL" id="BQXS01004331">
    <property type="protein sequence ID" value="GKT36957.1"/>
    <property type="molecule type" value="Genomic_DNA"/>
</dbReference>
<evidence type="ECO:0000313" key="1">
    <source>
        <dbReference type="EMBL" id="GKT36957.1"/>
    </source>
</evidence>
<proteinExistence type="predicted"/>
<dbReference type="SUPFAM" id="SSF51230">
    <property type="entry name" value="Single hybrid motif"/>
    <property type="match status" value="1"/>
</dbReference>